<evidence type="ECO:0000313" key="3">
    <source>
        <dbReference type="Proteomes" id="UP000053599"/>
    </source>
</evidence>
<feature type="domain" description="Enoyl reductase (ER)" evidence="1">
    <location>
        <begin position="27"/>
        <end position="342"/>
    </location>
</feature>
<dbReference type="Gene3D" id="3.90.180.10">
    <property type="entry name" value="Medium-chain alcohol dehydrogenases, catalytic domain"/>
    <property type="match status" value="1"/>
</dbReference>
<dbReference type="CDD" id="cd08267">
    <property type="entry name" value="MDR1"/>
    <property type="match status" value="1"/>
</dbReference>
<dbReference type="GO" id="GO:0016491">
    <property type="term" value="F:oxidoreductase activity"/>
    <property type="evidence" value="ECO:0007669"/>
    <property type="project" value="InterPro"/>
</dbReference>
<evidence type="ECO:0000313" key="2">
    <source>
        <dbReference type="EMBL" id="KIV82296.1"/>
    </source>
</evidence>
<dbReference type="InterPro" id="IPR011032">
    <property type="entry name" value="GroES-like_sf"/>
</dbReference>
<dbReference type="SUPFAM" id="SSF51735">
    <property type="entry name" value="NAD(P)-binding Rossmann-fold domains"/>
    <property type="match status" value="1"/>
</dbReference>
<evidence type="ECO:0000259" key="1">
    <source>
        <dbReference type="SMART" id="SM00829"/>
    </source>
</evidence>
<dbReference type="PANTHER" id="PTHR44013:SF1">
    <property type="entry name" value="ZINC-TYPE ALCOHOL DEHYDROGENASE-LIKE PROTEIN C16A3.02C"/>
    <property type="match status" value="1"/>
</dbReference>
<dbReference type="EMBL" id="KN846952">
    <property type="protein sequence ID" value="KIV82296.1"/>
    <property type="molecule type" value="Genomic_DNA"/>
</dbReference>
<dbReference type="Gene3D" id="3.40.50.720">
    <property type="entry name" value="NAD(P)-binding Rossmann-like Domain"/>
    <property type="match status" value="1"/>
</dbReference>
<dbReference type="OrthoDB" id="201656at2759"/>
<dbReference type="STRING" id="1016849.A0A0D1X3W9"/>
<sequence length="356" mass="38606">MTAVSEKMPGKAPSTMRVWQYSSTKGGLEKNLHLNTSAPIPQPGPEQYLVQVLATALNPIDYKPAETALVNRLLIRKPATPGLDFAGYLVKAPAGSTLKPGQLVYGVTGTSPMAGGALSEFAITQKNQIIALPDHLDTTSAATLGVASLTAFQTIVPHVKKGDKVFINGGSGGTGIFGIQIAKAIGCYVATTCSGANAELCKSLGADEVIDYRKQNVVDALKATGHSYDHVVDNVCHNMDLYWRCHEYTKPSAIYIFVAGELSLPRIWETIKRKLWPGFLGGGKRQARGFFAQARPRELEQVVAWMKEGKIRTVVDQKFPFDQAPKAIERLKTQRARGKIVVEVTSEALKSAWPKE</sequence>
<organism evidence="2 3">
    <name type="scientific">Exophiala sideris</name>
    <dbReference type="NCBI Taxonomy" id="1016849"/>
    <lineage>
        <taxon>Eukaryota</taxon>
        <taxon>Fungi</taxon>
        <taxon>Dikarya</taxon>
        <taxon>Ascomycota</taxon>
        <taxon>Pezizomycotina</taxon>
        <taxon>Eurotiomycetes</taxon>
        <taxon>Chaetothyriomycetidae</taxon>
        <taxon>Chaetothyriales</taxon>
        <taxon>Herpotrichiellaceae</taxon>
        <taxon>Exophiala</taxon>
    </lineage>
</organism>
<dbReference type="Pfam" id="PF13602">
    <property type="entry name" value="ADH_zinc_N_2"/>
    <property type="match status" value="1"/>
</dbReference>
<gene>
    <name evidence="2" type="ORF">PV11_04417</name>
</gene>
<dbReference type="SMART" id="SM00829">
    <property type="entry name" value="PKS_ER"/>
    <property type="match status" value="1"/>
</dbReference>
<dbReference type="Proteomes" id="UP000053599">
    <property type="component" value="Unassembled WGS sequence"/>
</dbReference>
<dbReference type="InterPro" id="IPR020843">
    <property type="entry name" value="ER"/>
</dbReference>
<dbReference type="InterPro" id="IPR036291">
    <property type="entry name" value="NAD(P)-bd_dom_sf"/>
</dbReference>
<dbReference type="InterPro" id="IPR013154">
    <property type="entry name" value="ADH-like_N"/>
</dbReference>
<dbReference type="Pfam" id="PF08240">
    <property type="entry name" value="ADH_N"/>
    <property type="match status" value="1"/>
</dbReference>
<proteinExistence type="predicted"/>
<dbReference type="AlphaFoldDB" id="A0A0D1X3W9"/>
<dbReference type="PANTHER" id="PTHR44013">
    <property type="entry name" value="ZINC-TYPE ALCOHOL DEHYDROGENASE-LIKE PROTEIN C16A3.02C"/>
    <property type="match status" value="1"/>
</dbReference>
<protein>
    <recommendedName>
        <fullName evidence="1">Enoyl reductase (ER) domain-containing protein</fullName>
    </recommendedName>
</protein>
<dbReference type="SUPFAM" id="SSF50129">
    <property type="entry name" value="GroES-like"/>
    <property type="match status" value="1"/>
</dbReference>
<reference evidence="2 3" key="1">
    <citation type="submission" date="2015-01" db="EMBL/GenBank/DDBJ databases">
        <title>The Genome Sequence of Exophiala sideris CBS121828.</title>
        <authorList>
            <consortium name="The Broad Institute Genomics Platform"/>
            <person name="Cuomo C."/>
            <person name="de Hoog S."/>
            <person name="Gorbushina A."/>
            <person name="Stielow B."/>
            <person name="Teixiera M."/>
            <person name="Abouelleil A."/>
            <person name="Chapman S.B."/>
            <person name="Priest M."/>
            <person name="Young S.K."/>
            <person name="Wortman J."/>
            <person name="Nusbaum C."/>
            <person name="Birren B."/>
        </authorList>
    </citation>
    <scope>NUCLEOTIDE SEQUENCE [LARGE SCALE GENOMIC DNA]</scope>
    <source>
        <strain evidence="2 3">CBS 121828</strain>
    </source>
</reference>
<name>A0A0D1X3W9_9EURO</name>
<dbReference type="HOGENOM" id="CLU_026673_3_3_1"/>
<accession>A0A0D1X3W9</accession>
<dbReference type="InterPro" id="IPR052733">
    <property type="entry name" value="Chloroplast_QOR"/>
</dbReference>